<feature type="domain" description="ABC transporter" evidence="10">
    <location>
        <begin position="14"/>
        <end position="249"/>
    </location>
</feature>
<feature type="domain" description="ABC transporter" evidence="10">
    <location>
        <begin position="281"/>
        <end position="511"/>
    </location>
</feature>
<dbReference type="SUPFAM" id="SSF52540">
    <property type="entry name" value="P-loop containing nucleoside triphosphate hydrolases"/>
    <property type="match status" value="2"/>
</dbReference>
<gene>
    <name evidence="12" type="ORF">FAA97_07495</name>
</gene>
<evidence type="ECO:0000256" key="6">
    <source>
        <dbReference type="ARBA" id="ARBA00022989"/>
    </source>
</evidence>
<organism evidence="12 13">
    <name type="scientific">Peteryoungia ipomoeae</name>
    <dbReference type="NCBI Taxonomy" id="1210932"/>
    <lineage>
        <taxon>Bacteria</taxon>
        <taxon>Pseudomonadati</taxon>
        <taxon>Pseudomonadota</taxon>
        <taxon>Alphaproteobacteria</taxon>
        <taxon>Hyphomicrobiales</taxon>
        <taxon>Rhizobiaceae</taxon>
        <taxon>Peteryoungia</taxon>
    </lineage>
</organism>
<dbReference type="CDD" id="cd03230">
    <property type="entry name" value="ABC_DR_subfamily_A"/>
    <property type="match status" value="1"/>
</dbReference>
<dbReference type="Pfam" id="PF00005">
    <property type="entry name" value="ABC_tran"/>
    <property type="match status" value="2"/>
</dbReference>
<keyword evidence="5 12" id="KW-0067">ATP-binding</keyword>
<dbReference type="InterPro" id="IPR003439">
    <property type="entry name" value="ABC_transporter-like_ATP-bd"/>
</dbReference>
<evidence type="ECO:0000256" key="5">
    <source>
        <dbReference type="ARBA" id="ARBA00022840"/>
    </source>
</evidence>
<dbReference type="NCBIfam" id="NF033858">
    <property type="entry name" value="ABC2_perm_RbbA"/>
    <property type="match status" value="1"/>
</dbReference>
<keyword evidence="4" id="KW-0547">Nucleotide-binding</keyword>
<dbReference type="InterPro" id="IPR047817">
    <property type="entry name" value="ABC2_TM_bact-type"/>
</dbReference>
<feature type="region of interest" description="Disordered" evidence="8">
    <location>
        <begin position="523"/>
        <end position="546"/>
    </location>
</feature>
<evidence type="ECO:0000256" key="1">
    <source>
        <dbReference type="ARBA" id="ARBA00004141"/>
    </source>
</evidence>
<dbReference type="EMBL" id="STGV01000002">
    <property type="protein sequence ID" value="THV24218.1"/>
    <property type="molecule type" value="Genomic_DNA"/>
</dbReference>
<dbReference type="PROSITE" id="PS51012">
    <property type="entry name" value="ABC_TM2"/>
    <property type="match status" value="1"/>
</dbReference>
<feature type="transmembrane region" description="Helical" evidence="9">
    <location>
        <begin position="789"/>
        <end position="812"/>
    </location>
</feature>
<evidence type="ECO:0000259" key="10">
    <source>
        <dbReference type="PROSITE" id="PS50893"/>
    </source>
</evidence>
<feature type="transmembrane region" description="Helical" evidence="9">
    <location>
        <begin position="737"/>
        <end position="762"/>
    </location>
</feature>
<dbReference type="Pfam" id="PF12698">
    <property type="entry name" value="ABC2_membrane_3"/>
    <property type="match status" value="1"/>
</dbReference>
<dbReference type="InterPro" id="IPR017871">
    <property type="entry name" value="ABC_transporter-like_CS"/>
</dbReference>
<proteinExistence type="inferred from homology"/>
<comment type="subcellular location">
    <subcellularLocation>
        <location evidence="1">Membrane</location>
        <topology evidence="1">Multi-pass membrane protein</topology>
    </subcellularLocation>
</comment>
<dbReference type="InterPro" id="IPR027417">
    <property type="entry name" value="P-loop_NTPase"/>
</dbReference>
<dbReference type="Proteomes" id="UP000308828">
    <property type="component" value="Unassembled WGS sequence"/>
</dbReference>
<evidence type="ECO:0000256" key="2">
    <source>
        <dbReference type="ARBA" id="ARBA00005417"/>
    </source>
</evidence>
<dbReference type="GO" id="GO:0016887">
    <property type="term" value="F:ATP hydrolysis activity"/>
    <property type="evidence" value="ECO:0007669"/>
    <property type="project" value="InterPro"/>
</dbReference>
<keyword evidence="3 9" id="KW-0812">Transmembrane</keyword>
<feature type="transmembrane region" description="Helical" evidence="9">
    <location>
        <begin position="911"/>
        <end position="929"/>
    </location>
</feature>
<feature type="transmembrane region" description="Helical" evidence="9">
    <location>
        <begin position="818"/>
        <end position="840"/>
    </location>
</feature>
<evidence type="ECO:0000259" key="11">
    <source>
        <dbReference type="PROSITE" id="PS51012"/>
    </source>
</evidence>
<evidence type="ECO:0000256" key="9">
    <source>
        <dbReference type="SAM" id="Phobius"/>
    </source>
</evidence>
<protein>
    <submittedName>
        <fullName evidence="12">ABC transporter ATP-binding protein/permease</fullName>
    </submittedName>
</protein>
<sequence length="934" mass="101489">MDAEGAASGPEPAVRLRDVGLLYGAQQALTAISFDIRPGQIVGLIGPDGVGKSSLLSLISGARKIQSGKVELFGGDMADARHRRRTCPRIAYMPQGLGKNLYPTLSVFENVEFFARLFGLGRQERERRITMLLEGTGLGDFADRPAAKLSGGMKQKLGLCCALIHDPDLLILDEPTTGVDPLSRRQFWQLIEGIRAARPQMSVIVATAYMEEAASFDWLLAMDGGCILDSGTPAELLARTGTHTLDAAFIALLPAERRGQHTPLVMPKRDAAEGGAVEIAIRADHLTRRFDDFTAVDRVSFEIPRGEIFGFLGSNGCGKTTTMKMLTGLLPASEGRAEVFGQAVDAQDIDLRRRVGYMSQAFSLYGELSVRQNLELHGRLFGLAEDVIRDRLAKLADRFDLSDVLDDLPGDLPLGMRQRLSLAVALIHAPDILILDEPTSGVDPVARDAFWQILSDLTRRDGVTIFVSTHFMNEAFLCDRISLMHAGKVLVTDTPQAIVERRQANGLDEAFIAYLQEAIASDGEMDADDRRSASEGGPKGLTTVPANVSQPVESVGRHWLDRRRLLAFTRREALELRRDPIRATLALIGSVILMFVIGYGINLDVRDLTFAALDRDDTVTSRDYIQEIAGSRYFVERPPIADQAELEARLRSGELSLAIEIPSGFARDIARGSRTVEIGAWIDGAMPSRAETVSGYVQGMHATWLTRKLREIHGDAAIAGRFEIALRYRYNPDLESLVAMVPAVIPLLLMLIPAMLSVLSVVREKELGSIINFYVTPATRLEFLIGKQLPYLGIALLNFLMLTAFAVFAFGVPITGSFPTLALGALFYVFASTALGLLLSSFMRSQIAAIFATTLATIIPSVQFSGMLDPVSALQGAGAVIGQLFPASHFVTISRGVFSKGLEFTDLGPDLLALALSGPILLVAGALLLKKQAE</sequence>
<evidence type="ECO:0000313" key="13">
    <source>
        <dbReference type="Proteomes" id="UP000308828"/>
    </source>
</evidence>
<dbReference type="Gene3D" id="3.40.1710.10">
    <property type="entry name" value="abc type-2 transporter like domain"/>
    <property type="match status" value="1"/>
</dbReference>
<dbReference type="InterPro" id="IPR003593">
    <property type="entry name" value="AAA+_ATPase"/>
</dbReference>
<keyword evidence="6 9" id="KW-1133">Transmembrane helix</keyword>
<accession>A0A4S8P2G4</accession>
<dbReference type="RefSeq" id="WP_136598309.1">
    <property type="nucleotide sequence ID" value="NZ_STGV01000002.1"/>
</dbReference>
<evidence type="ECO:0000256" key="3">
    <source>
        <dbReference type="ARBA" id="ARBA00022692"/>
    </source>
</evidence>
<evidence type="ECO:0000256" key="8">
    <source>
        <dbReference type="SAM" id="MobiDB-lite"/>
    </source>
</evidence>
<comment type="caution">
    <text evidence="12">The sequence shown here is derived from an EMBL/GenBank/DDBJ whole genome shotgun (WGS) entry which is preliminary data.</text>
</comment>
<keyword evidence="7 9" id="KW-0472">Membrane</keyword>
<evidence type="ECO:0000313" key="12">
    <source>
        <dbReference type="EMBL" id="THV24218.1"/>
    </source>
</evidence>
<dbReference type="InterPro" id="IPR013525">
    <property type="entry name" value="ABC2_TM"/>
</dbReference>
<dbReference type="AlphaFoldDB" id="A0A4S8P2G4"/>
<dbReference type="GO" id="GO:0140359">
    <property type="term" value="F:ABC-type transporter activity"/>
    <property type="evidence" value="ECO:0007669"/>
    <property type="project" value="InterPro"/>
</dbReference>
<name>A0A4S8P2G4_9HYPH</name>
<reference evidence="12 13" key="1">
    <citation type="submission" date="2019-04" db="EMBL/GenBank/DDBJ databases">
        <title>Genome sequence of strain shin9-1.</title>
        <authorList>
            <person name="Gao J."/>
            <person name="Sun J."/>
        </authorList>
    </citation>
    <scope>NUCLEOTIDE SEQUENCE [LARGE SCALE GENOMIC DNA]</scope>
    <source>
        <strain evidence="13">shin9-1</strain>
    </source>
</reference>
<dbReference type="GO" id="GO:0005524">
    <property type="term" value="F:ATP binding"/>
    <property type="evidence" value="ECO:0007669"/>
    <property type="project" value="UniProtKB-KW"/>
</dbReference>
<dbReference type="GO" id="GO:0016020">
    <property type="term" value="C:membrane"/>
    <property type="evidence" value="ECO:0007669"/>
    <property type="project" value="UniProtKB-SubCell"/>
</dbReference>
<comment type="similarity">
    <text evidence="2">Belongs to the ABC transporter superfamily.</text>
</comment>
<evidence type="ECO:0000256" key="4">
    <source>
        <dbReference type="ARBA" id="ARBA00022741"/>
    </source>
</evidence>
<dbReference type="PANTHER" id="PTHR43038">
    <property type="entry name" value="ATP-BINDING CASSETTE, SUB-FAMILY H, MEMBER 1"/>
    <property type="match status" value="1"/>
</dbReference>
<evidence type="ECO:0000256" key="7">
    <source>
        <dbReference type="ARBA" id="ARBA00023136"/>
    </source>
</evidence>
<feature type="domain" description="ABC transmembrane type-2" evidence="11">
    <location>
        <begin position="702"/>
        <end position="932"/>
    </location>
</feature>
<keyword evidence="13" id="KW-1185">Reference proteome</keyword>
<dbReference type="OrthoDB" id="9805029at2"/>
<dbReference type="SMART" id="SM00382">
    <property type="entry name" value="AAA"/>
    <property type="match status" value="2"/>
</dbReference>
<feature type="transmembrane region" description="Helical" evidence="9">
    <location>
        <begin position="580"/>
        <end position="601"/>
    </location>
</feature>
<dbReference type="PROSITE" id="PS00211">
    <property type="entry name" value="ABC_TRANSPORTER_1"/>
    <property type="match status" value="1"/>
</dbReference>
<dbReference type="PANTHER" id="PTHR43038:SF4">
    <property type="entry name" value="RIBOSOME-ASSOCIATED ATPASE"/>
    <property type="match status" value="1"/>
</dbReference>
<dbReference type="PROSITE" id="PS50893">
    <property type="entry name" value="ABC_TRANSPORTER_2"/>
    <property type="match status" value="2"/>
</dbReference>
<dbReference type="Gene3D" id="3.40.50.300">
    <property type="entry name" value="P-loop containing nucleotide triphosphate hydrolases"/>
    <property type="match status" value="2"/>
</dbReference>
<dbReference type="InterPro" id="IPR047651">
    <property type="entry name" value="ABC2_perm_RbbA"/>
</dbReference>